<comment type="catalytic activity">
    <reaction evidence="5 6">
        <text>holo-[ACP] + malonyl-CoA = malonyl-[ACP] + CoA</text>
        <dbReference type="Rhea" id="RHEA:41792"/>
        <dbReference type="Rhea" id="RHEA-COMP:9623"/>
        <dbReference type="Rhea" id="RHEA-COMP:9685"/>
        <dbReference type="ChEBI" id="CHEBI:57287"/>
        <dbReference type="ChEBI" id="CHEBI:57384"/>
        <dbReference type="ChEBI" id="CHEBI:64479"/>
        <dbReference type="ChEBI" id="CHEBI:78449"/>
        <dbReference type="EC" id="2.3.1.39"/>
    </reaction>
</comment>
<dbReference type="HOGENOM" id="CLU_030558_1_1_7"/>
<dbReference type="InterPro" id="IPR050858">
    <property type="entry name" value="Mal-CoA-ACP_Trans/PKS_FabD"/>
</dbReference>
<protein>
    <recommendedName>
        <fullName evidence="2 6">Malonyl CoA-acyl carrier protein transacylase</fullName>
        <ecNumber evidence="1 6">2.3.1.39</ecNumber>
    </recommendedName>
</protein>
<dbReference type="EMBL" id="FN555004">
    <property type="protein sequence ID" value="CBG40681.1"/>
    <property type="molecule type" value="Genomic_DNA"/>
</dbReference>
<dbReference type="InterPro" id="IPR014043">
    <property type="entry name" value="Acyl_transferase_dom"/>
</dbReference>
<evidence type="ECO:0000256" key="1">
    <source>
        <dbReference type="ARBA" id="ARBA00013258"/>
    </source>
</evidence>
<evidence type="ECO:0000256" key="3">
    <source>
        <dbReference type="ARBA" id="ARBA00022679"/>
    </source>
</evidence>
<evidence type="ECO:0000259" key="8">
    <source>
        <dbReference type="SMART" id="SM00827"/>
    </source>
</evidence>
<evidence type="ECO:0000256" key="5">
    <source>
        <dbReference type="ARBA" id="ARBA00048462"/>
    </source>
</evidence>
<keyword evidence="4 6" id="KW-0012">Acyltransferase</keyword>
<dbReference type="Proteomes" id="UP000001522">
    <property type="component" value="Chromosome"/>
</dbReference>
<reference evidence="9 10" key="1">
    <citation type="journal article" date="2010" name="BMC Genomics">
        <title>Comparative genomics and proteomics of Helicobacter mustelae, an ulcerogenic and carcinogenic gastric pathogen.</title>
        <authorList>
            <person name="O'Toole P.W."/>
            <person name="Snelling W.J."/>
            <person name="Canchaya C."/>
            <person name="Forde B.M."/>
            <person name="Hardie K.R."/>
            <person name="Josenhans C."/>
            <person name="Graham R.L.J."/>
            <person name="McMullan G."/>
            <person name="Parkhill J."/>
            <person name="Belda E."/>
            <person name="Bentley S.D."/>
        </authorList>
    </citation>
    <scope>NUCLEOTIDE SEQUENCE [LARGE SCALE GENOMIC DNA]</scope>
    <source>
        <strain evidence="10">ATCC 43772 / LMG 18044 / NCTC 12198 / 12198</strain>
    </source>
</reference>
<dbReference type="InterPro" id="IPR001227">
    <property type="entry name" value="Ac_transferase_dom_sf"/>
</dbReference>
<keyword evidence="3 6" id="KW-0808">Transferase</keyword>
<proteinExistence type="inferred from homology"/>
<name>D3UJK5_HELM1</name>
<sequence>MKYAFIFPGQGSQTIGMGKDFYDNFDPAKELFEKASDILQIDMKKLCFEQSDLIHQTQFTQPAIFLVSMVAHAILQQESPLLAHLALGHSLGEISAVCVAHGMSFEDGIALTHQRGKLMHEACEGRDAGMMVIVGCEDGALEEFCAGMREEGKSIWCANYNGEGQMVLAGLKKDLTEAESHIKALGSKRALLLPISTASHCPLLESMSAKFQALLQPILAANFSLPVISNATTDAYSTRPDALQALSHQLTSPVLYKQSIQKIDPEIDGYIEFGNGNVLKGLNKRLSTKETLSISDTASLKEALAKLQEGRI</sequence>
<dbReference type="GO" id="GO:0004314">
    <property type="term" value="F:[acyl-carrier-protein] S-malonyltransferase activity"/>
    <property type="evidence" value="ECO:0007669"/>
    <property type="project" value="UniProtKB-EC"/>
</dbReference>
<dbReference type="AlphaFoldDB" id="D3UJK5"/>
<dbReference type="EC" id="2.3.1.39" evidence="1 6"/>
<dbReference type="SMART" id="SM00827">
    <property type="entry name" value="PKS_AT"/>
    <property type="match status" value="1"/>
</dbReference>
<evidence type="ECO:0000256" key="6">
    <source>
        <dbReference type="PIRNR" id="PIRNR000446"/>
    </source>
</evidence>
<dbReference type="InterPro" id="IPR016035">
    <property type="entry name" value="Acyl_Trfase/lysoPLipase"/>
</dbReference>
<keyword evidence="10" id="KW-1185">Reference proteome</keyword>
<comment type="similarity">
    <text evidence="6">Belongs to the fabD family.</text>
</comment>
<dbReference type="STRING" id="679897.HMU14280"/>
<dbReference type="GO" id="GO:0005829">
    <property type="term" value="C:cytosol"/>
    <property type="evidence" value="ECO:0007669"/>
    <property type="project" value="TreeGrafter"/>
</dbReference>
<evidence type="ECO:0000313" key="10">
    <source>
        <dbReference type="Proteomes" id="UP000001522"/>
    </source>
</evidence>
<dbReference type="InterPro" id="IPR016036">
    <property type="entry name" value="Malonyl_transacylase_ACP-bd"/>
</dbReference>
<dbReference type="PANTHER" id="PTHR42681">
    <property type="entry name" value="MALONYL-COA-ACYL CARRIER PROTEIN TRANSACYLASE, MITOCHONDRIAL"/>
    <property type="match status" value="1"/>
</dbReference>
<dbReference type="eggNOG" id="COG0331">
    <property type="taxonomic scope" value="Bacteria"/>
</dbReference>
<dbReference type="RefSeq" id="WP_013023746.1">
    <property type="nucleotide sequence ID" value="NC_013949.1"/>
</dbReference>
<accession>D3UJK5</accession>
<dbReference type="InterPro" id="IPR004410">
    <property type="entry name" value="Malonyl_CoA-ACP_transAc_FabD"/>
</dbReference>
<evidence type="ECO:0000256" key="4">
    <source>
        <dbReference type="ARBA" id="ARBA00023315"/>
    </source>
</evidence>
<organism evidence="9 10">
    <name type="scientific">Helicobacter mustelae (strain ATCC 43772 / CCUG 25715 / CIP 103759 / LMG 18044 / NCTC 12198 / R85-136P)</name>
    <name type="common">Campylobacter mustelae</name>
    <dbReference type="NCBI Taxonomy" id="679897"/>
    <lineage>
        <taxon>Bacteria</taxon>
        <taxon>Pseudomonadati</taxon>
        <taxon>Campylobacterota</taxon>
        <taxon>Epsilonproteobacteria</taxon>
        <taxon>Campylobacterales</taxon>
        <taxon>Helicobacteraceae</taxon>
        <taxon>Helicobacter</taxon>
    </lineage>
</organism>
<dbReference type="PIRSF" id="PIRSF000446">
    <property type="entry name" value="Mct"/>
    <property type="match status" value="1"/>
</dbReference>
<dbReference type="NCBIfam" id="TIGR00128">
    <property type="entry name" value="fabD"/>
    <property type="match status" value="1"/>
</dbReference>
<gene>
    <name evidence="9" type="primary">fabD</name>
    <name evidence="9" type="ordered locus">HMU14280</name>
</gene>
<feature type="domain" description="Malonyl-CoA:ACP transacylase (MAT)" evidence="8">
    <location>
        <begin position="6"/>
        <end position="311"/>
    </location>
</feature>
<evidence type="ECO:0000256" key="7">
    <source>
        <dbReference type="PIRSR" id="PIRSR000446-1"/>
    </source>
</evidence>
<evidence type="ECO:0000313" key="9">
    <source>
        <dbReference type="EMBL" id="CBG40681.1"/>
    </source>
</evidence>
<feature type="active site" evidence="7">
    <location>
        <position position="200"/>
    </location>
</feature>
<dbReference type="KEGG" id="hms:HMU14280"/>
<dbReference type="PANTHER" id="PTHR42681:SF1">
    <property type="entry name" value="MALONYL-COA-ACYL CARRIER PROTEIN TRANSACYLASE, MITOCHONDRIAL"/>
    <property type="match status" value="1"/>
</dbReference>
<dbReference type="Gene3D" id="3.40.366.10">
    <property type="entry name" value="Malonyl-Coenzyme A Acyl Carrier Protein, domain 2"/>
    <property type="match status" value="1"/>
</dbReference>
<dbReference type="GO" id="GO:0006633">
    <property type="term" value="P:fatty acid biosynthetic process"/>
    <property type="evidence" value="ECO:0007669"/>
    <property type="project" value="TreeGrafter"/>
</dbReference>
<dbReference type="SUPFAM" id="SSF52151">
    <property type="entry name" value="FabD/lysophospholipase-like"/>
    <property type="match status" value="1"/>
</dbReference>
<dbReference type="SUPFAM" id="SSF55048">
    <property type="entry name" value="Probable ACP-binding domain of malonyl-CoA ACP transacylase"/>
    <property type="match status" value="1"/>
</dbReference>
<feature type="active site" evidence="7">
    <location>
        <position position="90"/>
    </location>
</feature>
<dbReference type="Pfam" id="PF00698">
    <property type="entry name" value="Acyl_transf_1"/>
    <property type="match status" value="1"/>
</dbReference>
<dbReference type="Gene3D" id="3.30.70.250">
    <property type="entry name" value="Malonyl-CoA ACP transacylase, ACP-binding"/>
    <property type="match status" value="1"/>
</dbReference>
<evidence type="ECO:0000256" key="2">
    <source>
        <dbReference type="ARBA" id="ARBA00018953"/>
    </source>
</evidence>
<dbReference type="InterPro" id="IPR024925">
    <property type="entry name" value="Malonyl_CoA-ACP_transAc"/>
</dbReference>